<proteinExistence type="predicted"/>
<dbReference type="NCBIfam" id="NF038133">
    <property type="entry name" value="choice_anch_L"/>
    <property type="match status" value="1"/>
</dbReference>
<dbReference type="RefSeq" id="WP_041517138.1">
    <property type="nucleotide sequence ID" value="NZ_JPRK01000007.1"/>
</dbReference>
<dbReference type="InterPro" id="IPR049804">
    <property type="entry name" value="Choice_anch_L"/>
</dbReference>
<protein>
    <submittedName>
        <fullName evidence="3">T9SS C-terminal target domain-containing protein</fullName>
    </submittedName>
</protein>
<dbReference type="Proteomes" id="UP000198302">
    <property type="component" value="Unassembled WGS sequence"/>
</dbReference>
<dbReference type="NCBIfam" id="TIGR04131">
    <property type="entry name" value="Bac_Flav_CTERM"/>
    <property type="match status" value="1"/>
</dbReference>
<evidence type="ECO:0000256" key="1">
    <source>
        <dbReference type="SAM" id="SignalP"/>
    </source>
</evidence>
<evidence type="ECO:0000313" key="3">
    <source>
        <dbReference type="EMBL" id="OXA87913.1"/>
    </source>
</evidence>
<feature type="chain" id="PRO_5002226507" evidence="1">
    <location>
        <begin position="23"/>
        <end position="781"/>
    </location>
</feature>
<sequence length="781" mass="85837">MNYFKSFIFLLFIYCIPARVNAQFITIDDQRTPQYLIENVLINSSCAVASNATGSGDTFRAGKQSFAYFNGNGSSFPFREGIILATSTAQSAVGPFVSVVNEGADDSPLWGRDNDLDQILGIRSLNTTVLEFDFVAYTSSLSFNYIFASNEYQYNFPCLYSDGFAFLIKEAGTTDPYKNLAVLPNTTTPVSSVNIHPKIEPGTSVGGIPYVGCAASNENYFNGLNTNTSPVNYAGQTVVMTAQGTVTTGKKYHVKLVIGDADVRYQNSAIFLEAGSFASKIVLGEDRTIAANNPVCFGENITLDTKLDPADFTFKWFKKNDPTVILGTNSTFDVVEAGTYKVEATVNGTGCILSGEIKVEYAPEILSTNTSLFQCDDNSDGISIFDLNKVNNIVKNNVADISNAGYYKTLNDAQNKTNRIATPGNYINESNPQIVYARLENTYGCYKIAEVTLQIANTSIADPNPISTCDGDALQDGLYHFNLDTEVTPKITAGLPSGLTAIYYLTANNALTETNPLPNIFNNTIAFNQTIFARVVNGPDCYDVVPVELAVNTFDPPNFEDESVYLCKGDQITLTIDSGFSSYLWNTGDTSNSIPVNTVGDYSVTVKDVNGCEKTKKFKVILSEPAIITNAVIKDFSGTDNSVLIEFTGAGNYEFSLDGEFFQDNPLFTGVNPGTYNARVRDKNGCGLSNLFLLYVLDYPRFFTPNGDGYNDLWFIQNLDQFPDCKIYIFDRYGKLLKQMNQNNTGWNGQFNGQQLPSDDYWFSLLFDNGKTIKGHFSLKR</sequence>
<reference evidence="3 5" key="2">
    <citation type="submission" date="2016-11" db="EMBL/GenBank/DDBJ databases">
        <title>Whole genomes of Flavobacteriaceae.</title>
        <authorList>
            <person name="Stine C."/>
            <person name="Li C."/>
            <person name="Tadesse D."/>
        </authorList>
    </citation>
    <scope>NUCLEOTIDE SEQUENCE [LARGE SCALE GENOMIC DNA]</scope>
    <source>
        <strain evidence="3 5">ATCC 51468</strain>
    </source>
</reference>
<dbReference type="EMBL" id="MUGX01000011">
    <property type="protein sequence ID" value="OXA87913.1"/>
    <property type="molecule type" value="Genomic_DNA"/>
</dbReference>
<evidence type="ECO:0000313" key="4">
    <source>
        <dbReference type="Proteomes" id="UP000032061"/>
    </source>
</evidence>
<evidence type="ECO:0000313" key="2">
    <source>
        <dbReference type="EMBL" id="KIO53313.1"/>
    </source>
</evidence>
<reference evidence="2 4" key="1">
    <citation type="submission" date="2015-01" db="EMBL/GenBank/DDBJ databases">
        <title>Genome of Flavobacterium hibernum DSM 12611.</title>
        <authorList>
            <person name="Stropko S.J."/>
            <person name="Pipes S.E."/>
            <person name="Newman J.D."/>
        </authorList>
    </citation>
    <scope>NUCLEOTIDE SEQUENCE [LARGE SCALE GENOMIC DNA]</scope>
    <source>
        <strain evidence="2 4">DSM 12611</strain>
    </source>
</reference>
<name>A0A0D0EWJ0_9FLAO</name>
<dbReference type="AlphaFoldDB" id="A0A0D0EWJ0"/>
<keyword evidence="5" id="KW-1185">Reference proteome</keyword>
<dbReference type="OrthoDB" id="9765926at2"/>
<accession>A0A0D0EWJ0</accession>
<organism evidence="2 4">
    <name type="scientific">Flavobacterium hibernum</name>
    <dbReference type="NCBI Taxonomy" id="37752"/>
    <lineage>
        <taxon>Bacteria</taxon>
        <taxon>Pseudomonadati</taxon>
        <taxon>Bacteroidota</taxon>
        <taxon>Flavobacteriia</taxon>
        <taxon>Flavobacteriales</taxon>
        <taxon>Flavobacteriaceae</taxon>
        <taxon>Flavobacterium</taxon>
    </lineage>
</organism>
<gene>
    <name evidence="3" type="ORF">B0A73_08980</name>
    <name evidence="2" type="ORF">IW18_08365</name>
</gene>
<dbReference type="InterPro" id="IPR026341">
    <property type="entry name" value="T9SS_type_B"/>
</dbReference>
<dbReference type="EMBL" id="JPRK01000007">
    <property type="protein sequence ID" value="KIO53313.1"/>
    <property type="molecule type" value="Genomic_DNA"/>
</dbReference>
<evidence type="ECO:0000313" key="5">
    <source>
        <dbReference type="Proteomes" id="UP000198302"/>
    </source>
</evidence>
<dbReference type="Proteomes" id="UP000032061">
    <property type="component" value="Unassembled WGS sequence"/>
</dbReference>
<feature type="signal peptide" evidence="1">
    <location>
        <begin position="1"/>
        <end position="22"/>
    </location>
</feature>
<keyword evidence="1" id="KW-0732">Signal</keyword>
<dbReference type="Pfam" id="PF13585">
    <property type="entry name" value="CHU_C"/>
    <property type="match status" value="1"/>
</dbReference>
<comment type="caution">
    <text evidence="2">The sequence shown here is derived from an EMBL/GenBank/DDBJ whole genome shotgun (WGS) entry which is preliminary data.</text>
</comment>
<dbReference type="STRING" id="37752.IW18_08365"/>